<keyword evidence="3" id="KW-0804">Transcription</keyword>
<proteinExistence type="predicted"/>
<evidence type="ECO:0000259" key="5">
    <source>
        <dbReference type="PROSITE" id="PS50977"/>
    </source>
</evidence>
<sequence length="244" mass="27599">MSTTLSSADSRKQREIREREGRILEVARQQLLCSGYLGLNMDRIAAEIEYSKGTIYQHFRNKEEILVALATQALETRLLMFRKAAAFEGPSRVRMATVGAAAEAFVEHFAHHFLVEQVVRVSSIWEKTSPDRRELMESCERDCMATTVAIVHDAVADGSLVLPAGHVPEELIFGMWALYQGAQTIAHTSHTLAEIGIADPIASLRFNQNRVLDGYGWRPLSADFDYYQHMNSIKQELFRHDQFA</sequence>
<dbReference type="OrthoDB" id="9814200at2"/>
<dbReference type="PROSITE" id="PS50977">
    <property type="entry name" value="HTH_TETR_2"/>
    <property type="match status" value="1"/>
</dbReference>
<dbReference type="GO" id="GO:0000976">
    <property type="term" value="F:transcription cis-regulatory region binding"/>
    <property type="evidence" value="ECO:0007669"/>
    <property type="project" value="TreeGrafter"/>
</dbReference>
<evidence type="ECO:0000256" key="2">
    <source>
        <dbReference type="ARBA" id="ARBA00023125"/>
    </source>
</evidence>
<dbReference type="AlphaFoldDB" id="A0A5C5WCL4"/>
<dbReference type="PRINTS" id="PR00455">
    <property type="entry name" value="HTHTETR"/>
</dbReference>
<dbReference type="GO" id="GO:0003700">
    <property type="term" value="F:DNA-binding transcription factor activity"/>
    <property type="evidence" value="ECO:0007669"/>
    <property type="project" value="TreeGrafter"/>
</dbReference>
<reference evidence="6 7" key="1">
    <citation type="submission" date="2019-02" db="EMBL/GenBank/DDBJ databases">
        <title>Deep-cultivation of Planctomycetes and their phenomic and genomic characterization uncovers novel biology.</title>
        <authorList>
            <person name="Wiegand S."/>
            <person name="Jogler M."/>
            <person name="Boedeker C."/>
            <person name="Pinto D."/>
            <person name="Vollmers J."/>
            <person name="Rivas-Marin E."/>
            <person name="Kohn T."/>
            <person name="Peeters S.H."/>
            <person name="Heuer A."/>
            <person name="Rast P."/>
            <person name="Oberbeckmann S."/>
            <person name="Bunk B."/>
            <person name="Jeske O."/>
            <person name="Meyerdierks A."/>
            <person name="Storesund J.E."/>
            <person name="Kallscheuer N."/>
            <person name="Luecker S."/>
            <person name="Lage O.M."/>
            <person name="Pohl T."/>
            <person name="Merkel B.J."/>
            <person name="Hornburger P."/>
            <person name="Mueller R.-W."/>
            <person name="Bruemmer F."/>
            <person name="Labrenz M."/>
            <person name="Spormann A.M."/>
            <person name="Op Den Camp H."/>
            <person name="Overmann J."/>
            <person name="Amann R."/>
            <person name="Jetten M.S.M."/>
            <person name="Mascher T."/>
            <person name="Medema M.H."/>
            <person name="Devos D.P."/>
            <person name="Kaster A.-K."/>
            <person name="Ovreas L."/>
            <person name="Rohde M."/>
            <person name="Galperin M.Y."/>
            <person name="Jogler C."/>
        </authorList>
    </citation>
    <scope>NUCLEOTIDE SEQUENCE [LARGE SCALE GENOMIC DNA]</scope>
    <source>
        <strain evidence="6 7">Pla111</strain>
    </source>
</reference>
<dbReference type="SUPFAM" id="SSF46689">
    <property type="entry name" value="Homeodomain-like"/>
    <property type="match status" value="1"/>
</dbReference>
<dbReference type="InterPro" id="IPR001647">
    <property type="entry name" value="HTH_TetR"/>
</dbReference>
<name>A0A5C5WCL4_9BACT</name>
<dbReference type="Pfam" id="PF00440">
    <property type="entry name" value="TetR_N"/>
    <property type="match status" value="1"/>
</dbReference>
<dbReference type="Gene3D" id="1.10.357.10">
    <property type="entry name" value="Tetracycline Repressor, domain 2"/>
    <property type="match status" value="1"/>
</dbReference>
<feature type="DNA-binding region" description="H-T-H motif" evidence="4">
    <location>
        <begin position="40"/>
        <end position="59"/>
    </location>
</feature>
<feature type="domain" description="HTH tetR-type" evidence="5">
    <location>
        <begin position="17"/>
        <end position="77"/>
    </location>
</feature>
<dbReference type="PANTHER" id="PTHR30055:SF234">
    <property type="entry name" value="HTH-TYPE TRANSCRIPTIONAL REGULATOR BETI"/>
    <property type="match status" value="1"/>
</dbReference>
<keyword evidence="7" id="KW-1185">Reference proteome</keyword>
<keyword evidence="1" id="KW-0805">Transcription regulation</keyword>
<dbReference type="PANTHER" id="PTHR30055">
    <property type="entry name" value="HTH-TYPE TRANSCRIPTIONAL REGULATOR RUTR"/>
    <property type="match status" value="1"/>
</dbReference>
<evidence type="ECO:0000256" key="1">
    <source>
        <dbReference type="ARBA" id="ARBA00023015"/>
    </source>
</evidence>
<protein>
    <submittedName>
        <fullName evidence="6">Bacterial regulatory protein, tetR family</fullName>
    </submittedName>
</protein>
<gene>
    <name evidence="6" type="ORF">Pla111_10260</name>
</gene>
<evidence type="ECO:0000313" key="6">
    <source>
        <dbReference type="EMBL" id="TWT47412.1"/>
    </source>
</evidence>
<dbReference type="Gene3D" id="1.10.10.60">
    <property type="entry name" value="Homeodomain-like"/>
    <property type="match status" value="1"/>
</dbReference>
<evidence type="ECO:0000313" key="7">
    <source>
        <dbReference type="Proteomes" id="UP000318995"/>
    </source>
</evidence>
<dbReference type="EMBL" id="SJPH01000002">
    <property type="protein sequence ID" value="TWT47412.1"/>
    <property type="molecule type" value="Genomic_DNA"/>
</dbReference>
<keyword evidence="2 4" id="KW-0238">DNA-binding</keyword>
<comment type="caution">
    <text evidence="6">The sequence shown here is derived from an EMBL/GenBank/DDBJ whole genome shotgun (WGS) entry which is preliminary data.</text>
</comment>
<dbReference type="RefSeq" id="WP_146572006.1">
    <property type="nucleotide sequence ID" value="NZ_SJPH01000002.1"/>
</dbReference>
<dbReference type="InterPro" id="IPR050109">
    <property type="entry name" value="HTH-type_TetR-like_transc_reg"/>
</dbReference>
<evidence type="ECO:0000256" key="3">
    <source>
        <dbReference type="ARBA" id="ARBA00023163"/>
    </source>
</evidence>
<evidence type="ECO:0000256" key="4">
    <source>
        <dbReference type="PROSITE-ProRule" id="PRU00335"/>
    </source>
</evidence>
<accession>A0A5C5WCL4</accession>
<dbReference type="InterPro" id="IPR009057">
    <property type="entry name" value="Homeodomain-like_sf"/>
</dbReference>
<organism evidence="6 7">
    <name type="scientific">Botrimarina hoheduenensis</name>
    <dbReference type="NCBI Taxonomy" id="2528000"/>
    <lineage>
        <taxon>Bacteria</taxon>
        <taxon>Pseudomonadati</taxon>
        <taxon>Planctomycetota</taxon>
        <taxon>Planctomycetia</taxon>
        <taxon>Pirellulales</taxon>
        <taxon>Lacipirellulaceae</taxon>
        <taxon>Botrimarina</taxon>
    </lineage>
</organism>
<dbReference type="Proteomes" id="UP000318995">
    <property type="component" value="Unassembled WGS sequence"/>
</dbReference>